<accession>A0A1S8KQH0</accession>
<dbReference type="Gene3D" id="3.30.470.20">
    <property type="entry name" value="ATP-grasp fold, B domain"/>
    <property type="match status" value="1"/>
</dbReference>
<feature type="domain" description="ATP-grasp" evidence="2">
    <location>
        <begin position="127"/>
        <end position="330"/>
    </location>
</feature>
<dbReference type="GO" id="GO:0005524">
    <property type="term" value="F:ATP binding"/>
    <property type="evidence" value="ECO:0007669"/>
    <property type="project" value="UniProtKB-UniRule"/>
</dbReference>
<name>A0A1S8KQH0_9LACT</name>
<dbReference type="GO" id="GO:0016874">
    <property type="term" value="F:ligase activity"/>
    <property type="evidence" value="ECO:0007669"/>
    <property type="project" value="UniProtKB-KW"/>
</dbReference>
<dbReference type="RefSeq" id="WP_077863143.1">
    <property type="nucleotide sequence ID" value="NZ_CP040424.1"/>
</dbReference>
<dbReference type="Proteomes" id="UP000190409">
    <property type="component" value="Unassembled WGS sequence"/>
</dbReference>
<reference evidence="3 4" key="1">
    <citation type="submission" date="2017-01" db="EMBL/GenBank/DDBJ databases">
        <title>Complete Genome Sequence of Dolosigranulum pigrum isolated from a Patient with interstitial lung disease.</title>
        <authorList>
            <person name="Mukhopadhyay R."/>
            <person name="Joaquin J."/>
            <person name="Hogue R."/>
            <person name="Fitzgerald S."/>
            <person name="Jospin G."/>
            <person name="Eisen J.A."/>
            <person name="Chaturvedi V."/>
        </authorList>
    </citation>
    <scope>NUCLEOTIDE SEQUENCE [LARGE SCALE GENOMIC DNA]</scope>
    <source>
        <strain evidence="3 4">15S00348</strain>
    </source>
</reference>
<dbReference type="EMBL" id="MUYF01000003">
    <property type="protein sequence ID" value="OOL81735.1"/>
    <property type="molecule type" value="Genomic_DNA"/>
</dbReference>
<dbReference type="SUPFAM" id="SSF56059">
    <property type="entry name" value="Glutathione synthetase ATP-binding domain-like"/>
    <property type="match status" value="1"/>
</dbReference>
<dbReference type="AlphaFoldDB" id="A0A1S8KQH0"/>
<evidence type="ECO:0000259" key="2">
    <source>
        <dbReference type="PROSITE" id="PS50975"/>
    </source>
</evidence>
<dbReference type="PROSITE" id="PS50975">
    <property type="entry name" value="ATP_GRASP"/>
    <property type="match status" value="1"/>
</dbReference>
<evidence type="ECO:0000313" key="3">
    <source>
        <dbReference type="EMBL" id="OOL81735.1"/>
    </source>
</evidence>
<comment type="caution">
    <text evidence="3">The sequence shown here is derived from an EMBL/GenBank/DDBJ whole genome shotgun (WGS) entry which is preliminary data.</text>
</comment>
<organism evidence="3 4">
    <name type="scientific">Dolosigranulum pigrum</name>
    <dbReference type="NCBI Taxonomy" id="29394"/>
    <lineage>
        <taxon>Bacteria</taxon>
        <taxon>Bacillati</taxon>
        <taxon>Bacillota</taxon>
        <taxon>Bacilli</taxon>
        <taxon>Lactobacillales</taxon>
        <taxon>Carnobacteriaceae</taxon>
        <taxon>Dolosigranulum</taxon>
    </lineage>
</organism>
<evidence type="ECO:0000256" key="1">
    <source>
        <dbReference type="PROSITE-ProRule" id="PRU00409"/>
    </source>
</evidence>
<dbReference type="InterPro" id="IPR011761">
    <property type="entry name" value="ATP-grasp"/>
</dbReference>
<proteinExistence type="predicted"/>
<sequence>MGQDKRIQPILLGSDFNVYGMARAFHEAYGVNSIALASAQLSPTKYSSIVDVRPQAGFNTPETFIKVMRDFIHNHQQDTDTAYILIACGDGYAELVSMFLDELSDFFICPYISHDLHQKLENKKDFYALCDTYDMPYPQTVFVAAEEAGQIDQLVEKLPFDYPMVLKPNNSISYLETEFEGKKKAYFIDTAAEMKQVLKRIYTSGYPDEMIIQDMIPGDDTHMRVLNVYVDQNHNVRMMSLGHAILEDPAPAGVGNYLAILPDENDEICRRIKHFLEDIHYTGFANFDMKYDSRDGQYKLFEINLRQGRSSFFVTLSGENMAAQVVNDYVKQVPFEATTYVKGDAVWLGAPKSLITRYVDDEALVNEVNRLYKAGNYGYTALYKADRSPLRWLQQTYSLYRYYSNFKKYFRKKTL</sequence>
<keyword evidence="3" id="KW-0436">Ligase</keyword>
<dbReference type="GO" id="GO:0046872">
    <property type="term" value="F:metal ion binding"/>
    <property type="evidence" value="ECO:0007669"/>
    <property type="project" value="InterPro"/>
</dbReference>
<gene>
    <name evidence="3" type="ORF">BWX42_08530</name>
</gene>
<protein>
    <submittedName>
        <fullName evidence="3">Carboxylate--amine ligase</fullName>
    </submittedName>
</protein>
<keyword evidence="1" id="KW-0067">ATP-binding</keyword>
<evidence type="ECO:0000313" key="4">
    <source>
        <dbReference type="Proteomes" id="UP000190409"/>
    </source>
</evidence>
<keyword evidence="1" id="KW-0547">Nucleotide-binding</keyword>